<evidence type="ECO:0000259" key="6">
    <source>
        <dbReference type="PROSITE" id="PS50983"/>
    </source>
</evidence>
<dbReference type="AlphaFoldDB" id="A0A5J5G9Y0"/>
<keyword evidence="4" id="KW-0732">Signal</keyword>
<accession>A0A5J5G9Y0</accession>
<dbReference type="PROSITE" id="PS50983">
    <property type="entry name" value="FE_B12_PBP"/>
    <property type="match status" value="1"/>
</dbReference>
<dbReference type="GO" id="GO:1901678">
    <property type="term" value="P:iron coordination entity transport"/>
    <property type="evidence" value="ECO:0007669"/>
    <property type="project" value="UniProtKB-ARBA"/>
</dbReference>
<feature type="coiled-coil region" evidence="5">
    <location>
        <begin position="186"/>
        <end position="213"/>
    </location>
</feature>
<dbReference type="Proteomes" id="UP000367750">
    <property type="component" value="Unassembled WGS sequence"/>
</dbReference>
<dbReference type="Pfam" id="PF01497">
    <property type="entry name" value="Peripla_BP_2"/>
    <property type="match status" value="1"/>
</dbReference>
<dbReference type="EMBL" id="VYKK01000015">
    <property type="protein sequence ID" value="KAA9004263.1"/>
    <property type="molecule type" value="Genomic_DNA"/>
</dbReference>
<comment type="caution">
    <text evidence="7">The sequence shown here is derived from an EMBL/GenBank/DDBJ whole genome shotgun (WGS) entry which is preliminary data.</text>
</comment>
<evidence type="ECO:0000313" key="8">
    <source>
        <dbReference type="Proteomes" id="UP000367750"/>
    </source>
</evidence>
<dbReference type="InterPro" id="IPR002491">
    <property type="entry name" value="ABC_transptr_periplasmic_BD"/>
</dbReference>
<gene>
    <name evidence="7" type="ORF">F4V43_12005</name>
</gene>
<dbReference type="InterPro" id="IPR033870">
    <property type="entry name" value="FatB"/>
</dbReference>
<feature type="domain" description="Fe/B12 periplasmic-binding" evidence="6">
    <location>
        <begin position="78"/>
        <end position="337"/>
    </location>
</feature>
<evidence type="ECO:0000256" key="2">
    <source>
        <dbReference type="ARBA" id="ARBA00008814"/>
    </source>
</evidence>
<dbReference type="PANTHER" id="PTHR30532">
    <property type="entry name" value="IRON III DICITRATE-BINDING PERIPLASMIC PROTEIN"/>
    <property type="match status" value="1"/>
</dbReference>
<protein>
    <submittedName>
        <fullName evidence="7">Siderophore ABC transporter substrate-binding protein</fullName>
    </submittedName>
</protein>
<evidence type="ECO:0000256" key="5">
    <source>
        <dbReference type="SAM" id="Coils"/>
    </source>
</evidence>
<evidence type="ECO:0000256" key="1">
    <source>
        <dbReference type="ARBA" id="ARBA00004196"/>
    </source>
</evidence>
<comment type="subcellular location">
    <subcellularLocation>
        <location evidence="1">Cell envelope</location>
    </subcellularLocation>
</comment>
<sequence>MNGSESKRWTQGALAALLGLALTACGNNNEAGGEAEAAAASPASSPISSAAPAASAAPAELTIKHQLGETAVQHHPQKVVVFDFGVLDSLDKLGVEVAGVPQANIPPYLSKYESKDYANVGSLKEPDLEQISAIDPDLILISGRQSDYYEELSKLGPTVFMGVDTARYMDSYEENTETLGRIFGKEKEVEAELKKVEDSIQTLKEKVSAEGKNALIILANEGNISAYGSGSRFGMIHDVFGFKEADANIEASTHGQSVTFEYVAEKNPDYLFVIDRGAAMSGDAPASKELVENELVKGTNAYKNGHIVYLDANYWYLSGGGLESVAAMVDEVAAALK</sequence>
<comment type="similarity">
    <text evidence="2">Belongs to the bacterial solute-binding protein 8 family.</text>
</comment>
<keyword evidence="3" id="KW-0813">Transport</keyword>
<dbReference type="PANTHER" id="PTHR30532:SF28">
    <property type="entry name" value="PETROBACTIN-BINDING PROTEIN YCLQ"/>
    <property type="match status" value="1"/>
</dbReference>
<evidence type="ECO:0000313" key="7">
    <source>
        <dbReference type="EMBL" id="KAA9004263.1"/>
    </source>
</evidence>
<dbReference type="CDD" id="cd01140">
    <property type="entry name" value="FatB"/>
    <property type="match status" value="1"/>
</dbReference>
<dbReference type="Gene3D" id="3.40.50.1980">
    <property type="entry name" value="Nitrogenase molybdenum iron protein domain"/>
    <property type="match status" value="2"/>
</dbReference>
<dbReference type="OrthoDB" id="63946at2"/>
<keyword evidence="5" id="KW-0175">Coiled coil</keyword>
<dbReference type="SUPFAM" id="SSF53807">
    <property type="entry name" value="Helical backbone' metal receptor"/>
    <property type="match status" value="1"/>
</dbReference>
<keyword evidence="8" id="KW-1185">Reference proteome</keyword>
<dbReference type="PROSITE" id="PS51257">
    <property type="entry name" value="PROKAR_LIPOPROTEIN"/>
    <property type="match status" value="1"/>
</dbReference>
<reference evidence="7 8" key="1">
    <citation type="submission" date="2019-09" db="EMBL/GenBank/DDBJ databases">
        <title>Bacillus ochoae sp. nov., Paenibacillus whitsoniae sp. nov., Paenibacillus spiritus sp. nov. Isolated from the Mars Exploration Rover during spacecraft assembly.</title>
        <authorList>
            <person name="Seuylemezian A."/>
            <person name="Vaishampayan P."/>
        </authorList>
    </citation>
    <scope>NUCLEOTIDE SEQUENCE [LARGE SCALE GENOMIC DNA]</scope>
    <source>
        <strain evidence="7 8">MER_111</strain>
    </source>
</reference>
<organism evidence="7 8">
    <name type="scientific">Paenibacillus spiritus</name>
    <dbReference type="NCBI Taxonomy" id="2496557"/>
    <lineage>
        <taxon>Bacteria</taxon>
        <taxon>Bacillati</taxon>
        <taxon>Bacillota</taxon>
        <taxon>Bacilli</taxon>
        <taxon>Bacillales</taxon>
        <taxon>Paenibacillaceae</taxon>
        <taxon>Paenibacillus</taxon>
    </lineage>
</organism>
<evidence type="ECO:0000256" key="3">
    <source>
        <dbReference type="ARBA" id="ARBA00022448"/>
    </source>
</evidence>
<evidence type="ECO:0000256" key="4">
    <source>
        <dbReference type="ARBA" id="ARBA00022729"/>
    </source>
</evidence>
<dbReference type="InterPro" id="IPR051313">
    <property type="entry name" value="Bact_iron-sidero_bind"/>
</dbReference>
<proteinExistence type="inferred from homology"/>
<name>A0A5J5G9Y0_9BACL</name>
<dbReference type="GO" id="GO:0030288">
    <property type="term" value="C:outer membrane-bounded periplasmic space"/>
    <property type="evidence" value="ECO:0007669"/>
    <property type="project" value="TreeGrafter"/>
</dbReference>